<dbReference type="SMART" id="SM00729">
    <property type="entry name" value="Elp3"/>
    <property type="match status" value="1"/>
</dbReference>
<dbReference type="SFLD" id="SFLDG01082">
    <property type="entry name" value="B12-binding_domain_containing"/>
    <property type="match status" value="1"/>
</dbReference>
<dbReference type="SFLD" id="SFLDS00029">
    <property type="entry name" value="Radical_SAM"/>
    <property type="match status" value="1"/>
</dbReference>
<accession>A0A6G7GX01</accession>
<dbReference type="PROSITE" id="PS51332">
    <property type="entry name" value="B12_BINDING"/>
    <property type="match status" value="1"/>
</dbReference>
<proteinExistence type="predicted"/>
<gene>
    <name evidence="8" type="ORF">KsCSTR_47630</name>
</gene>
<dbReference type="InterPro" id="IPR058240">
    <property type="entry name" value="rSAM_sf"/>
</dbReference>
<dbReference type="InterPro" id="IPR006158">
    <property type="entry name" value="Cobalamin-bd"/>
</dbReference>
<dbReference type="AlphaFoldDB" id="A0A6G7GX01"/>
<dbReference type="GO" id="GO:0005829">
    <property type="term" value="C:cytosol"/>
    <property type="evidence" value="ECO:0007669"/>
    <property type="project" value="TreeGrafter"/>
</dbReference>
<feature type="domain" description="Radical SAM core" evidence="7">
    <location>
        <begin position="212"/>
        <end position="441"/>
    </location>
</feature>
<dbReference type="PANTHER" id="PTHR43409">
    <property type="entry name" value="ANAEROBIC MAGNESIUM-PROTOPORPHYRIN IX MONOMETHYL ESTER CYCLASE-RELATED"/>
    <property type="match status" value="1"/>
</dbReference>
<keyword evidence="3" id="KW-0479">Metal-binding</keyword>
<dbReference type="Proteomes" id="UP000501926">
    <property type="component" value="Chromosome"/>
</dbReference>
<dbReference type="GO" id="GO:0051539">
    <property type="term" value="F:4 iron, 4 sulfur cluster binding"/>
    <property type="evidence" value="ECO:0007669"/>
    <property type="project" value="UniProtKB-KW"/>
</dbReference>
<evidence type="ECO:0000259" key="6">
    <source>
        <dbReference type="PROSITE" id="PS51332"/>
    </source>
</evidence>
<dbReference type="RefSeq" id="WP_164995614.1">
    <property type="nucleotide sequence ID" value="NZ_CP049055.1"/>
</dbReference>
<evidence type="ECO:0000313" key="9">
    <source>
        <dbReference type="Proteomes" id="UP000501926"/>
    </source>
</evidence>
<dbReference type="Pfam" id="PF04055">
    <property type="entry name" value="Radical_SAM"/>
    <property type="match status" value="1"/>
</dbReference>
<keyword evidence="2" id="KW-0949">S-adenosyl-L-methionine</keyword>
<evidence type="ECO:0000256" key="1">
    <source>
        <dbReference type="ARBA" id="ARBA00001966"/>
    </source>
</evidence>
<dbReference type="SUPFAM" id="SSF102114">
    <property type="entry name" value="Radical SAM enzymes"/>
    <property type="match status" value="1"/>
</dbReference>
<dbReference type="InterPro" id="IPR006638">
    <property type="entry name" value="Elp3/MiaA/NifB-like_rSAM"/>
</dbReference>
<feature type="domain" description="B12-binding" evidence="6">
    <location>
        <begin position="15"/>
        <end position="157"/>
    </location>
</feature>
<name>A0A6G7GX01_KUEST</name>
<evidence type="ECO:0000256" key="3">
    <source>
        <dbReference type="ARBA" id="ARBA00022723"/>
    </source>
</evidence>
<dbReference type="Gene3D" id="3.80.30.20">
    <property type="entry name" value="tm_1862 like domain"/>
    <property type="match status" value="1"/>
</dbReference>
<reference evidence="8 9" key="1">
    <citation type="submission" date="2020-02" db="EMBL/GenBank/DDBJ databases">
        <title>Newly sequenced genome of strain CSTR1 showed variability in Candidatus Kuenenia stuttgartiensis genomes.</title>
        <authorList>
            <person name="Ding C."/>
            <person name="Adrian L."/>
        </authorList>
    </citation>
    <scope>NUCLEOTIDE SEQUENCE [LARGE SCALE GENOMIC DNA]</scope>
    <source>
        <strain evidence="8 9">CSTR1</strain>
    </source>
</reference>
<dbReference type="GO" id="GO:0031419">
    <property type="term" value="F:cobalamin binding"/>
    <property type="evidence" value="ECO:0007669"/>
    <property type="project" value="InterPro"/>
</dbReference>
<dbReference type="GO" id="GO:0046872">
    <property type="term" value="F:metal ion binding"/>
    <property type="evidence" value="ECO:0007669"/>
    <property type="project" value="UniProtKB-KW"/>
</dbReference>
<dbReference type="Pfam" id="PF02310">
    <property type="entry name" value="B12-binding"/>
    <property type="match status" value="1"/>
</dbReference>
<keyword evidence="4" id="KW-0408">Iron</keyword>
<dbReference type="InterPro" id="IPR034466">
    <property type="entry name" value="Methyltransferase_Class_B"/>
</dbReference>
<dbReference type="InterPro" id="IPR051198">
    <property type="entry name" value="BchE-like"/>
</dbReference>
<dbReference type="GO" id="GO:0003824">
    <property type="term" value="F:catalytic activity"/>
    <property type="evidence" value="ECO:0007669"/>
    <property type="project" value="InterPro"/>
</dbReference>
<protein>
    <submittedName>
        <fullName evidence="8">Uncharacterized protein</fullName>
    </submittedName>
</protein>
<dbReference type="Gene3D" id="3.40.50.280">
    <property type="entry name" value="Cobalamin-binding domain"/>
    <property type="match status" value="1"/>
</dbReference>
<evidence type="ECO:0000259" key="7">
    <source>
        <dbReference type="PROSITE" id="PS51918"/>
    </source>
</evidence>
<dbReference type="SFLD" id="SFLDG01123">
    <property type="entry name" value="methyltransferase_(Class_B)"/>
    <property type="match status" value="1"/>
</dbReference>
<dbReference type="InterPro" id="IPR023404">
    <property type="entry name" value="rSAM_horseshoe"/>
</dbReference>
<organism evidence="8 9">
    <name type="scientific">Kuenenia stuttgartiensis</name>
    <dbReference type="NCBI Taxonomy" id="174633"/>
    <lineage>
        <taxon>Bacteria</taxon>
        <taxon>Pseudomonadati</taxon>
        <taxon>Planctomycetota</taxon>
        <taxon>Candidatus Brocadiia</taxon>
        <taxon>Candidatus Brocadiales</taxon>
        <taxon>Candidatus Brocadiaceae</taxon>
        <taxon>Candidatus Kuenenia</taxon>
    </lineage>
</organism>
<dbReference type="CDD" id="cd01335">
    <property type="entry name" value="Radical_SAM"/>
    <property type="match status" value="1"/>
</dbReference>
<dbReference type="EMBL" id="CP049055">
    <property type="protein sequence ID" value="QII14140.1"/>
    <property type="molecule type" value="Genomic_DNA"/>
</dbReference>
<evidence type="ECO:0000313" key="8">
    <source>
        <dbReference type="EMBL" id="QII14140.1"/>
    </source>
</evidence>
<dbReference type="PANTHER" id="PTHR43409:SF16">
    <property type="entry name" value="SLR0320 PROTEIN"/>
    <property type="match status" value="1"/>
</dbReference>
<dbReference type="InterPro" id="IPR007197">
    <property type="entry name" value="rSAM"/>
</dbReference>
<comment type="cofactor">
    <cofactor evidence="1">
        <name>[4Fe-4S] cluster</name>
        <dbReference type="ChEBI" id="CHEBI:49883"/>
    </cofactor>
</comment>
<evidence type="ECO:0000256" key="4">
    <source>
        <dbReference type="ARBA" id="ARBA00023004"/>
    </source>
</evidence>
<keyword evidence="5" id="KW-0411">Iron-sulfur</keyword>
<evidence type="ECO:0000256" key="2">
    <source>
        <dbReference type="ARBA" id="ARBA00022691"/>
    </source>
</evidence>
<dbReference type="PROSITE" id="PS51918">
    <property type="entry name" value="RADICAL_SAM"/>
    <property type="match status" value="1"/>
</dbReference>
<sequence>MRKEAIDIILINPGDRKQVYQDLGKEYSAIEPPFWVAVIASYLRNSGFNVSIVDANAENITPEETSLRVKSLNPLLAAVIVYGSNPSASTQNMTVTGRICKALKTNTSSKVAIGGLHPSALPKRTLEEEEVDFVIEGEGPFTLESLLNVLRSGSKDYASIPGLWYFDNRAIKNNPRPALIKDLDKMLPIAAWDLLPMERYRAHNWHCFDDINNRMPYGAIYTSLGCPYNCIFCCINAPFGKPGIRYRSPELVVKEIGLLVNKYGIKNIKIVDELFVFNEKHYMKVVDLIIQKGYDLNMWAYARIDTIKPEHLKKIKKAGINWLGLGIESASAVVREGVNKNTRVKDIIKIIRMIQSEGIRVGANYIFGLPDDNLETMQETLDMAMEINSELANFYCAMAYPGSQLYDIAIKEGWELPKEWHGYSQHSYETFPLPTKYISAREVLKFRDDAFHKYSSSPIYLNMIENKFGKMVKEHIQEMTKTRLKRKLLES</sequence>
<evidence type="ECO:0000256" key="5">
    <source>
        <dbReference type="ARBA" id="ARBA00023014"/>
    </source>
</evidence>